<reference evidence="2 3" key="1">
    <citation type="journal article" date="2016" name="Nat. Commun.">
        <title>Thousands of microbial genomes shed light on interconnected biogeochemical processes in an aquifer system.</title>
        <authorList>
            <person name="Anantharaman K."/>
            <person name="Brown C.T."/>
            <person name="Hug L.A."/>
            <person name="Sharon I."/>
            <person name="Castelle C.J."/>
            <person name="Probst A.J."/>
            <person name="Thomas B.C."/>
            <person name="Singh A."/>
            <person name="Wilkins M.J."/>
            <person name="Karaoz U."/>
            <person name="Brodie E.L."/>
            <person name="Williams K.H."/>
            <person name="Hubbard S.S."/>
            <person name="Banfield J.F."/>
        </authorList>
    </citation>
    <scope>NUCLEOTIDE SEQUENCE [LARGE SCALE GENOMIC DNA]</scope>
</reference>
<feature type="transmembrane region" description="Helical" evidence="1">
    <location>
        <begin position="39"/>
        <end position="58"/>
    </location>
</feature>
<accession>A0A1F5G307</accession>
<keyword evidence="1" id="KW-0472">Membrane</keyword>
<dbReference type="EMBL" id="MFAZ01000046">
    <property type="protein sequence ID" value="OGD86261.1"/>
    <property type="molecule type" value="Genomic_DNA"/>
</dbReference>
<keyword evidence="1" id="KW-1133">Transmembrane helix</keyword>
<feature type="transmembrane region" description="Helical" evidence="1">
    <location>
        <begin position="163"/>
        <end position="183"/>
    </location>
</feature>
<organism evidence="2 3">
    <name type="scientific">Candidatus Curtissbacteria bacterium RIFCSPHIGHO2_01_FULL_41_11</name>
    <dbReference type="NCBI Taxonomy" id="1797711"/>
    <lineage>
        <taxon>Bacteria</taxon>
        <taxon>Candidatus Curtissiibacteriota</taxon>
    </lineage>
</organism>
<dbReference type="Proteomes" id="UP000179102">
    <property type="component" value="Unassembled WGS sequence"/>
</dbReference>
<comment type="caution">
    <text evidence="2">The sequence shown here is derived from an EMBL/GenBank/DDBJ whole genome shotgun (WGS) entry which is preliminary data.</text>
</comment>
<evidence type="ECO:0000256" key="1">
    <source>
        <dbReference type="SAM" id="Phobius"/>
    </source>
</evidence>
<gene>
    <name evidence="2" type="ORF">A2870_04820</name>
</gene>
<sequence length="195" mass="22464">MKLVQIISIVSYFAITSIFAAIIWLYIDALSLRFEVKSFLKFLAFSLLTLAFFFRLTQGIFNANFSNLEFWLQSSALWLILASYLLDYHSKLQLLTIIGIISIFFLKNYALLAVQSFLISVVILQISYSTKHKDLIPLISGFGLLSISEFFNHLEKVRGIQNFSLAANFVLLFASLTFFYWLWSYLAIRFSLGKT</sequence>
<name>A0A1F5G307_9BACT</name>
<feature type="transmembrane region" description="Helical" evidence="1">
    <location>
        <begin position="135"/>
        <end position="151"/>
    </location>
</feature>
<proteinExistence type="predicted"/>
<protein>
    <submittedName>
        <fullName evidence="2">Uncharacterized protein</fullName>
    </submittedName>
</protein>
<keyword evidence="1" id="KW-0812">Transmembrane</keyword>
<feature type="transmembrane region" description="Helical" evidence="1">
    <location>
        <begin position="6"/>
        <end position="27"/>
    </location>
</feature>
<evidence type="ECO:0000313" key="3">
    <source>
        <dbReference type="Proteomes" id="UP000179102"/>
    </source>
</evidence>
<evidence type="ECO:0000313" key="2">
    <source>
        <dbReference type="EMBL" id="OGD86261.1"/>
    </source>
</evidence>
<dbReference type="AlphaFoldDB" id="A0A1F5G307"/>